<organism evidence="1 2">
    <name type="scientific">Endozoicomonas elysicola</name>
    <dbReference type="NCBI Taxonomy" id="305900"/>
    <lineage>
        <taxon>Bacteria</taxon>
        <taxon>Pseudomonadati</taxon>
        <taxon>Pseudomonadota</taxon>
        <taxon>Gammaproteobacteria</taxon>
        <taxon>Oceanospirillales</taxon>
        <taxon>Endozoicomonadaceae</taxon>
        <taxon>Endozoicomonas</taxon>
    </lineage>
</organism>
<dbReference type="AlphaFoldDB" id="A0A081K7C3"/>
<accession>A0A081K7C3</accession>
<dbReference type="PANTHER" id="PTHR15394:SF3">
    <property type="entry name" value="SERINE HYDROLASE RBBP9"/>
    <property type="match status" value="1"/>
</dbReference>
<dbReference type="eggNOG" id="COG3545">
    <property type="taxonomic scope" value="Bacteria"/>
</dbReference>
<dbReference type="STRING" id="305900.GV64_04180"/>
<dbReference type="Pfam" id="PF06821">
    <property type="entry name" value="Ser_hydrolase"/>
    <property type="match status" value="1"/>
</dbReference>
<sequence>MKIIFIHGNGGCTADMNWYASADQRLRENGFNVIRETLPDNDIAHENIWIPYIRDTLGADQNSILIGHSSGAIAALRYAEEYPIKGSTLVSPYHTHLNLEDEKAGGWFDRPWNWRRISANQDWIIQFSSVDDPWIPIEEAQYIHAKLDTEYFEFTDRGHFLQTDIDDFPELITALIEKSV</sequence>
<comment type="caution">
    <text evidence="1">The sequence shown here is derived from an EMBL/GenBank/DDBJ whole genome shotgun (WGS) entry which is preliminary data.</text>
</comment>
<gene>
    <name evidence="1" type="ORF">GV64_04180</name>
</gene>
<evidence type="ECO:0008006" key="3">
    <source>
        <dbReference type="Google" id="ProtNLM"/>
    </source>
</evidence>
<dbReference type="InterPro" id="IPR010662">
    <property type="entry name" value="RBBP9/YdeN"/>
</dbReference>
<dbReference type="EMBL" id="JOJP01000001">
    <property type="protein sequence ID" value="KEI70049.1"/>
    <property type="molecule type" value="Genomic_DNA"/>
</dbReference>
<dbReference type="InterPro" id="IPR029058">
    <property type="entry name" value="AB_hydrolase_fold"/>
</dbReference>
<name>A0A081K7C3_9GAMM</name>
<evidence type="ECO:0000313" key="2">
    <source>
        <dbReference type="Proteomes" id="UP000027997"/>
    </source>
</evidence>
<dbReference type="PANTHER" id="PTHR15394">
    <property type="entry name" value="SERINE HYDROLASE RBBP9"/>
    <property type="match status" value="1"/>
</dbReference>
<keyword evidence="2" id="KW-1185">Reference proteome</keyword>
<protein>
    <recommendedName>
        <fullName evidence="3">Alpha/beta hydrolase</fullName>
    </recommendedName>
</protein>
<dbReference type="Gene3D" id="3.40.50.1820">
    <property type="entry name" value="alpha/beta hydrolase"/>
    <property type="match status" value="1"/>
</dbReference>
<dbReference type="SUPFAM" id="SSF53474">
    <property type="entry name" value="alpha/beta-Hydrolases"/>
    <property type="match status" value="1"/>
</dbReference>
<proteinExistence type="predicted"/>
<dbReference type="GO" id="GO:0016787">
    <property type="term" value="F:hydrolase activity"/>
    <property type="evidence" value="ECO:0007669"/>
    <property type="project" value="InterPro"/>
</dbReference>
<reference evidence="1 2" key="1">
    <citation type="submission" date="2014-06" db="EMBL/GenBank/DDBJ databases">
        <title>Whole Genome Sequences of Three Symbiotic Endozoicomonas Bacteria.</title>
        <authorList>
            <person name="Neave M.J."/>
            <person name="Apprill A."/>
            <person name="Voolstra C.R."/>
        </authorList>
    </citation>
    <scope>NUCLEOTIDE SEQUENCE [LARGE SCALE GENOMIC DNA]</scope>
    <source>
        <strain evidence="1 2">DSM 22380</strain>
    </source>
</reference>
<dbReference type="RefSeq" id="WP_020584216.1">
    <property type="nucleotide sequence ID" value="NZ_JOJP01000001.1"/>
</dbReference>
<dbReference type="Proteomes" id="UP000027997">
    <property type="component" value="Unassembled WGS sequence"/>
</dbReference>
<evidence type="ECO:0000313" key="1">
    <source>
        <dbReference type="EMBL" id="KEI70049.1"/>
    </source>
</evidence>